<evidence type="ECO:0000313" key="6">
    <source>
        <dbReference type="EMBL" id="VVV81007.1"/>
    </source>
</evidence>
<dbReference type="Gene3D" id="1.25.40.10">
    <property type="entry name" value="Tetratricopeptide repeat domain"/>
    <property type="match status" value="3"/>
</dbReference>
<organism evidence="6">
    <name type="scientific">Nymphaea colorata</name>
    <name type="common">pocket water lily</name>
    <dbReference type="NCBI Taxonomy" id="210225"/>
    <lineage>
        <taxon>Eukaryota</taxon>
        <taxon>Viridiplantae</taxon>
        <taxon>Streptophyta</taxon>
        <taxon>Embryophyta</taxon>
        <taxon>Tracheophyta</taxon>
        <taxon>Spermatophyta</taxon>
        <taxon>Magnoliopsida</taxon>
        <taxon>Nymphaeales</taxon>
        <taxon>Nymphaeaceae</taxon>
        <taxon>Nymphaea</taxon>
    </lineage>
</organism>
<dbReference type="AlphaFoldDB" id="A0A5K0YUV6"/>
<feature type="repeat" description="PPR" evidence="3">
    <location>
        <begin position="298"/>
        <end position="332"/>
    </location>
</feature>
<dbReference type="EMBL" id="LR721777">
    <property type="protein sequence ID" value="VVV81007.1"/>
    <property type="molecule type" value="Genomic_DNA"/>
</dbReference>
<comment type="similarity">
    <text evidence="1">Belongs to the PPR family. P subfamily.</text>
</comment>
<evidence type="ECO:0000259" key="5">
    <source>
        <dbReference type="PROSITE" id="PS50828"/>
    </source>
</evidence>
<reference evidence="6" key="1">
    <citation type="submission" date="2019-09" db="EMBL/GenBank/DDBJ databases">
        <authorList>
            <person name="Zhang L."/>
        </authorList>
    </citation>
    <scope>NUCLEOTIDE SEQUENCE</scope>
</reference>
<feature type="compositionally biased region" description="Polar residues" evidence="4">
    <location>
        <begin position="40"/>
        <end position="54"/>
    </location>
</feature>
<evidence type="ECO:0000256" key="2">
    <source>
        <dbReference type="ARBA" id="ARBA00022737"/>
    </source>
</evidence>
<dbReference type="GO" id="GO:0009570">
    <property type="term" value="C:chloroplast stroma"/>
    <property type="evidence" value="ECO:0007669"/>
    <property type="project" value="TreeGrafter"/>
</dbReference>
<sequence length="718" mass="80679">MASIPAFGDTHFVSSFHTAVKPSKTPPNPLNPTILFPFPSATSAGKSTRTLCQASPSESPPKPPPNLAEQLQPLYQRLLSQSNTANSSPAQPLRKPKSTWVNPSRPRHSVLTLQRHKRLSHAWNPHLKELKVFVKKLNDCDLSQASLETSLAELEQPPSKEDALLILNSLRPWQKAHLFFNWLQTHHAEFASETVFYNVVMKSLRYGKQWEIVEGLAREMIQKGIAFDNVTYSTIITCAKKCRLFEKAIEWFDRMYHTGCMPDEVTYSAILDVYAKLGRVEDVLTLYERGRADGWQPDVVAFSVLGKMFGETGDYDGIRYVLEEMKSIGVRPNVIVYNTFLEALGKAGKPGLARSLFEEMTSAGLTPDAITLTALVKIYGKARWGRDALQLWQQMKLNKWPMDFILYNTLLSMCADLGLEDEAEKLFEDMRQSINCKPDSFSYTALLNIYASGGEVEKAQKLFEEMLESENKLNVMSSTCLIQCFGRARRIDDVARVFDVAVDRGIVPDDRMCGSLLSVASFCENDEVDKVLACLARVNPRLVRFVEMISNPGIDFEMVKEEFRAVLNEASVEVRRPFCNCLIDICRKRNLASRAHELLYLGVVFGLYSGLHTKSNSEWSLNLRNLSVGAAYTALEDWVRALSKAVQRDEALPESFAIHTGVGAHKFSKGLSSIFDSHLKKMASPFNLNDQRPGWFIASQDEVVSWVQNGDLSTLAAT</sequence>
<feature type="repeat" description="PPR" evidence="3">
    <location>
        <begin position="228"/>
        <end position="262"/>
    </location>
</feature>
<dbReference type="PROSITE" id="PS51375">
    <property type="entry name" value="PPR"/>
    <property type="match status" value="8"/>
</dbReference>
<dbReference type="Gramene" id="NC12G0186240.1">
    <property type="protein sequence ID" value="NC12G0186240.1:cds"/>
    <property type="gene ID" value="NC12G0186240"/>
</dbReference>
<dbReference type="Pfam" id="PF13812">
    <property type="entry name" value="PPR_3"/>
    <property type="match status" value="1"/>
</dbReference>
<dbReference type="OrthoDB" id="185373at2759"/>
<protein>
    <recommendedName>
        <fullName evidence="5">Smr domain-containing protein</fullName>
    </recommendedName>
</protein>
<dbReference type="GO" id="GO:0042134">
    <property type="term" value="F:rRNA primary transcript binding"/>
    <property type="evidence" value="ECO:0007669"/>
    <property type="project" value="EnsemblPlants"/>
</dbReference>
<dbReference type="PROSITE" id="PS50828">
    <property type="entry name" value="SMR"/>
    <property type="match status" value="1"/>
</dbReference>
<dbReference type="SUPFAM" id="SSF48452">
    <property type="entry name" value="TPR-like"/>
    <property type="match status" value="1"/>
</dbReference>
<feature type="repeat" description="PPR" evidence="3">
    <location>
        <begin position="368"/>
        <end position="402"/>
    </location>
</feature>
<dbReference type="GO" id="GO:0045727">
    <property type="term" value="P:positive regulation of translation"/>
    <property type="evidence" value="ECO:0007669"/>
    <property type="project" value="TreeGrafter"/>
</dbReference>
<feature type="repeat" description="PPR" evidence="3">
    <location>
        <begin position="333"/>
        <end position="367"/>
    </location>
</feature>
<dbReference type="InterPro" id="IPR011990">
    <property type="entry name" value="TPR-like_helical_dom_sf"/>
</dbReference>
<feature type="domain" description="Smr" evidence="5">
    <location>
        <begin position="621"/>
        <end position="707"/>
    </location>
</feature>
<dbReference type="PANTHER" id="PTHR47447">
    <property type="entry name" value="OS03G0856100 PROTEIN"/>
    <property type="match status" value="1"/>
</dbReference>
<dbReference type="InterPro" id="IPR002625">
    <property type="entry name" value="Smr_dom"/>
</dbReference>
<dbReference type="Pfam" id="PF13041">
    <property type="entry name" value="PPR_2"/>
    <property type="match status" value="2"/>
</dbReference>
<dbReference type="Pfam" id="PF01535">
    <property type="entry name" value="PPR"/>
    <property type="match status" value="1"/>
</dbReference>
<dbReference type="OMA" id="KQSEHCR"/>
<gene>
    <name evidence="6" type="ORF">NYM_LOCUS8508</name>
</gene>
<dbReference type="PANTHER" id="PTHR47447:SF3">
    <property type="entry name" value="OS03G0856100 PROTEIN"/>
    <property type="match status" value="1"/>
</dbReference>
<dbReference type="GO" id="GO:1901259">
    <property type="term" value="P:chloroplast rRNA processing"/>
    <property type="evidence" value="ECO:0007669"/>
    <property type="project" value="EnsemblPlants"/>
</dbReference>
<evidence type="ECO:0000256" key="1">
    <source>
        <dbReference type="ARBA" id="ARBA00007626"/>
    </source>
</evidence>
<dbReference type="InterPro" id="IPR002885">
    <property type="entry name" value="PPR_rpt"/>
</dbReference>
<accession>A0A5K0YUV6</accession>
<evidence type="ECO:0000256" key="3">
    <source>
        <dbReference type="PROSITE-ProRule" id="PRU00708"/>
    </source>
</evidence>
<feature type="repeat" description="PPR" evidence="3">
    <location>
        <begin position="439"/>
        <end position="473"/>
    </location>
</feature>
<dbReference type="NCBIfam" id="TIGR00756">
    <property type="entry name" value="PPR"/>
    <property type="match status" value="7"/>
</dbReference>
<feature type="region of interest" description="Disordered" evidence="4">
    <location>
        <begin position="19"/>
        <end position="68"/>
    </location>
</feature>
<keyword evidence="2" id="KW-0677">Repeat</keyword>
<evidence type="ECO:0000256" key="4">
    <source>
        <dbReference type="SAM" id="MobiDB-lite"/>
    </source>
</evidence>
<dbReference type="GO" id="GO:0003729">
    <property type="term" value="F:mRNA binding"/>
    <property type="evidence" value="ECO:0007669"/>
    <property type="project" value="EnsemblPlants"/>
</dbReference>
<feature type="repeat" description="PPR" evidence="3">
    <location>
        <begin position="474"/>
        <end position="508"/>
    </location>
</feature>
<proteinExistence type="inferred from homology"/>
<name>A0A5K0YUV6_9MAGN</name>
<feature type="repeat" description="PPR" evidence="3">
    <location>
        <begin position="403"/>
        <end position="433"/>
    </location>
</feature>
<feature type="repeat" description="PPR" evidence="3">
    <location>
        <begin position="263"/>
        <end position="297"/>
    </location>
</feature>
<feature type="region of interest" description="Disordered" evidence="4">
    <location>
        <begin position="82"/>
        <end position="107"/>
    </location>
</feature>